<evidence type="ECO:0000256" key="7">
    <source>
        <dbReference type="ARBA" id="ARBA00007490"/>
    </source>
</evidence>
<keyword evidence="11" id="KW-0808">Transferase</keyword>
<evidence type="ECO:0000256" key="9">
    <source>
        <dbReference type="ARBA" id="ARBA00012523"/>
    </source>
</evidence>
<dbReference type="GO" id="GO:0008820">
    <property type="term" value="F:cobinamide phosphate guanylyltransferase activity"/>
    <property type="evidence" value="ECO:0007669"/>
    <property type="project" value="UniProtKB-EC"/>
</dbReference>
<evidence type="ECO:0000256" key="14">
    <source>
        <dbReference type="ARBA" id="ARBA00022840"/>
    </source>
</evidence>
<organism evidence="18 19">
    <name type="scientific">Halalkalibacter wakoensis JCM 9140</name>
    <dbReference type="NCBI Taxonomy" id="1236970"/>
    <lineage>
        <taxon>Bacteria</taxon>
        <taxon>Bacillati</taxon>
        <taxon>Bacillota</taxon>
        <taxon>Bacilli</taxon>
        <taxon>Bacillales</taxon>
        <taxon>Bacillaceae</taxon>
        <taxon>Halalkalibacter</taxon>
    </lineage>
</organism>
<comment type="catalytic activity">
    <reaction evidence="3">
        <text>adenosylcob(III)inamide + GTP = adenosylcob(III)inamide phosphate + GDP + H(+)</text>
        <dbReference type="Rhea" id="RHEA:15765"/>
        <dbReference type="ChEBI" id="CHEBI:2480"/>
        <dbReference type="ChEBI" id="CHEBI:15378"/>
        <dbReference type="ChEBI" id="CHEBI:37565"/>
        <dbReference type="ChEBI" id="CHEBI:58189"/>
        <dbReference type="ChEBI" id="CHEBI:58502"/>
        <dbReference type="EC" id="2.7.1.156"/>
    </reaction>
</comment>
<dbReference type="Gene3D" id="3.40.50.300">
    <property type="entry name" value="P-loop containing nucleotide triphosphate hydrolases"/>
    <property type="match status" value="1"/>
</dbReference>
<dbReference type="GO" id="GO:0043752">
    <property type="term" value="F:adenosylcobinamide kinase activity"/>
    <property type="evidence" value="ECO:0007669"/>
    <property type="project" value="UniProtKB-EC"/>
</dbReference>
<evidence type="ECO:0000256" key="4">
    <source>
        <dbReference type="ARBA" id="ARBA00003889"/>
    </source>
</evidence>
<evidence type="ECO:0000256" key="10">
    <source>
        <dbReference type="ARBA" id="ARBA00022573"/>
    </source>
</evidence>
<dbReference type="SUPFAM" id="SSF52540">
    <property type="entry name" value="P-loop containing nucleoside triphosphate hydrolases"/>
    <property type="match status" value="1"/>
</dbReference>
<proteinExistence type="inferred from homology"/>
<keyword evidence="14" id="KW-0067">ATP-binding</keyword>
<keyword evidence="19" id="KW-1185">Reference proteome</keyword>
<keyword evidence="15" id="KW-0342">GTP-binding</keyword>
<evidence type="ECO:0000256" key="1">
    <source>
        <dbReference type="ARBA" id="ARBA00000312"/>
    </source>
</evidence>
<dbReference type="STRING" id="1236970.JCM9140_600"/>
<comment type="pathway">
    <text evidence="6">Cofactor biosynthesis; adenosylcobalamin biosynthesis; adenosylcobalamin from cob(II)yrinate a,c-diamide: step 5/7.</text>
</comment>
<comment type="caution">
    <text evidence="18">The sequence shown here is derived from an EMBL/GenBank/DDBJ whole genome shotgun (WGS) entry which is preliminary data.</text>
</comment>
<reference evidence="18" key="1">
    <citation type="journal article" date="2014" name="Genome Announc.">
        <title>Draft Genome Sequences of Three Alkaliphilic Bacillus Strains, Bacillus wakoensis JCM 9140T, Bacillus akibai JCM 9157T, and Bacillus hemicellulosilyticus JCM 9152T.</title>
        <authorList>
            <person name="Yuki M."/>
            <person name="Oshima K."/>
            <person name="Suda W."/>
            <person name="Oshida Y."/>
            <person name="Kitamura K."/>
            <person name="Iida T."/>
            <person name="Hattori M."/>
            <person name="Ohkuma M."/>
        </authorList>
    </citation>
    <scope>NUCLEOTIDE SEQUENCE [LARGE SCALE GENOMIC DNA]</scope>
    <source>
        <strain evidence="18">JCM 9140</strain>
    </source>
</reference>
<dbReference type="GO" id="GO:0009236">
    <property type="term" value="P:cobalamin biosynthetic process"/>
    <property type="evidence" value="ECO:0007669"/>
    <property type="project" value="UniProtKB-UniPathway"/>
</dbReference>
<evidence type="ECO:0000313" key="18">
    <source>
        <dbReference type="EMBL" id="GAE24657.1"/>
    </source>
</evidence>
<evidence type="ECO:0000256" key="13">
    <source>
        <dbReference type="ARBA" id="ARBA00022777"/>
    </source>
</evidence>
<accession>W4PY46</accession>
<evidence type="ECO:0000256" key="11">
    <source>
        <dbReference type="ARBA" id="ARBA00022679"/>
    </source>
</evidence>
<dbReference type="AlphaFoldDB" id="W4PY46"/>
<protein>
    <recommendedName>
        <fullName evidence="16">Adenosylcobinamide kinase</fullName>
        <ecNumber evidence="8">2.7.1.156</ecNumber>
        <ecNumber evidence="9">2.7.7.62</ecNumber>
    </recommendedName>
    <alternativeName>
        <fullName evidence="17">Adenosylcobinamide-phosphate guanylyltransferase</fullName>
    </alternativeName>
</protein>
<dbReference type="PANTHER" id="PTHR34848">
    <property type="match status" value="1"/>
</dbReference>
<dbReference type="RefSeq" id="WP_034741977.1">
    <property type="nucleotide sequence ID" value="NZ_BAUT01000003.1"/>
</dbReference>
<dbReference type="UniPathway" id="UPA00148">
    <property type="reaction ID" value="UER00236"/>
</dbReference>
<dbReference type="EMBL" id="BAUT01000003">
    <property type="protein sequence ID" value="GAE24657.1"/>
    <property type="molecule type" value="Genomic_DNA"/>
</dbReference>
<dbReference type="PANTHER" id="PTHR34848:SF1">
    <property type="entry name" value="BIFUNCTIONAL ADENOSYLCOBALAMIN BIOSYNTHESIS PROTEIN COBU"/>
    <property type="match status" value="1"/>
</dbReference>
<dbReference type="EC" id="2.7.1.156" evidence="8"/>
<dbReference type="GO" id="GO:0005525">
    <property type="term" value="F:GTP binding"/>
    <property type="evidence" value="ECO:0007669"/>
    <property type="project" value="UniProtKB-KW"/>
</dbReference>
<evidence type="ECO:0000256" key="6">
    <source>
        <dbReference type="ARBA" id="ARBA00005159"/>
    </source>
</evidence>
<evidence type="ECO:0000313" key="19">
    <source>
        <dbReference type="Proteomes" id="UP000018890"/>
    </source>
</evidence>
<comment type="catalytic activity">
    <reaction evidence="2">
        <text>adenosylcob(III)inamide phosphate + GTP + H(+) = adenosylcob(III)inamide-GDP + diphosphate</text>
        <dbReference type="Rhea" id="RHEA:22712"/>
        <dbReference type="ChEBI" id="CHEBI:15378"/>
        <dbReference type="ChEBI" id="CHEBI:33019"/>
        <dbReference type="ChEBI" id="CHEBI:37565"/>
        <dbReference type="ChEBI" id="CHEBI:58502"/>
        <dbReference type="ChEBI" id="CHEBI:60487"/>
        <dbReference type="EC" id="2.7.7.62"/>
    </reaction>
</comment>
<evidence type="ECO:0000256" key="3">
    <source>
        <dbReference type="ARBA" id="ARBA00001522"/>
    </source>
</evidence>
<dbReference type="Pfam" id="PF02283">
    <property type="entry name" value="CobU"/>
    <property type="match status" value="1"/>
</dbReference>
<keyword evidence="10" id="KW-0169">Cobalamin biosynthesis</keyword>
<evidence type="ECO:0000256" key="12">
    <source>
        <dbReference type="ARBA" id="ARBA00022741"/>
    </source>
</evidence>
<dbReference type="InterPro" id="IPR003203">
    <property type="entry name" value="CobU/CobP"/>
</dbReference>
<dbReference type="OrthoDB" id="1766664at2"/>
<dbReference type="EC" id="2.7.7.62" evidence="9"/>
<evidence type="ECO:0000256" key="17">
    <source>
        <dbReference type="ARBA" id="ARBA00030571"/>
    </source>
</evidence>
<evidence type="ECO:0000256" key="2">
    <source>
        <dbReference type="ARBA" id="ARBA00000711"/>
    </source>
</evidence>
<comment type="catalytic activity">
    <reaction evidence="1">
        <text>adenosylcob(III)inamide + ATP = adenosylcob(III)inamide phosphate + ADP + H(+)</text>
        <dbReference type="Rhea" id="RHEA:15769"/>
        <dbReference type="ChEBI" id="CHEBI:2480"/>
        <dbReference type="ChEBI" id="CHEBI:15378"/>
        <dbReference type="ChEBI" id="CHEBI:30616"/>
        <dbReference type="ChEBI" id="CHEBI:58502"/>
        <dbReference type="ChEBI" id="CHEBI:456216"/>
        <dbReference type="EC" id="2.7.1.156"/>
    </reaction>
</comment>
<name>W4PY46_9BACI</name>
<dbReference type="GO" id="GO:0005524">
    <property type="term" value="F:ATP binding"/>
    <property type="evidence" value="ECO:0007669"/>
    <property type="project" value="UniProtKB-KW"/>
</dbReference>
<evidence type="ECO:0000256" key="5">
    <source>
        <dbReference type="ARBA" id="ARBA00004692"/>
    </source>
</evidence>
<evidence type="ECO:0000256" key="15">
    <source>
        <dbReference type="ARBA" id="ARBA00023134"/>
    </source>
</evidence>
<evidence type="ECO:0000256" key="16">
    <source>
        <dbReference type="ARBA" id="ARBA00029570"/>
    </source>
</evidence>
<keyword evidence="13" id="KW-0418">Kinase</keyword>
<comment type="function">
    <text evidence="4">Catalyzes ATP-dependent phosphorylation of adenosylcobinamide and addition of GMP to adenosylcobinamide phosphate.</text>
</comment>
<dbReference type="InterPro" id="IPR027417">
    <property type="entry name" value="P-loop_NTPase"/>
</dbReference>
<evidence type="ECO:0000256" key="8">
    <source>
        <dbReference type="ARBA" id="ARBA00012016"/>
    </source>
</evidence>
<sequence length="141" mass="16589">MQLVIGGAFSGKRKIVRKMGKSSWLSAYNRDPLSKWDSIWEKDSLLVLEGWETWVAHEIEKNEKLANIRLSIREFLQQMKREEKRRDSEIILIVLEVGRGIVPIEKRDRLLRDLLGWIAQDAVEIADEVHYVWNGLHQKLK</sequence>
<gene>
    <name evidence="18" type="ORF">JCM9140_600</name>
</gene>
<comment type="pathway">
    <text evidence="5">Cofactor biosynthesis; adenosylcobalamin biosynthesis; adenosylcobalamin from cob(II)yrinate a,c-diamide: step 6/7.</text>
</comment>
<dbReference type="Proteomes" id="UP000018890">
    <property type="component" value="Unassembled WGS sequence"/>
</dbReference>
<keyword evidence="12" id="KW-0547">Nucleotide-binding</keyword>
<comment type="similarity">
    <text evidence="7">Belongs to the CobU/CobP family.</text>
</comment>